<dbReference type="Pfam" id="PF26566">
    <property type="entry name" value="PH_40"/>
    <property type="match status" value="1"/>
</dbReference>
<proteinExistence type="predicted"/>
<keyword evidence="1" id="KW-0812">Transmembrane</keyword>
<reference evidence="3 4" key="1">
    <citation type="submission" date="2018-12" db="EMBL/GenBank/DDBJ databases">
        <title>Hymenobacter gummosus sp. nov., isolated from a spring.</title>
        <authorList>
            <person name="Nie L."/>
        </authorList>
    </citation>
    <scope>NUCLEOTIDE SEQUENCE [LARGE SCALE GENOMIC DNA]</scope>
    <source>
        <strain evidence="3 4">KCTC 52166</strain>
    </source>
</reference>
<name>A0A431U8I3_9BACT</name>
<dbReference type="InterPro" id="IPR058916">
    <property type="entry name" value="PH_40"/>
</dbReference>
<keyword evidence="1" id="KW-1133">Transmembrane helix</keyword>
<evidence type="ECO:0000313" key="3">
    <source>
        <dbReference type="EMBL" id="RTQ53553.1"/>
    </source>
</evidence>
<dbReference type="OrthoDB" id="884048at2"/>
<feature type="transmembrane region" description="Helical" evidence="1">
    <location>
        <begin position="74"/>
        <end position="94"/>
    </location>
</feature>
<sequence>MRRVLVPLLQLAVAVGAASFLLQWVLRLFGRRRTVFQVTYWRGVQLLLWPLASLCVALPLLRPLLVGPQQPWEWGLFGVLLAGLLGFALPSLLLHWQYYRRNRHTTLLFDPKQNILEVYEGAEPVPFQRPDIRRVEYGQCRARGVFWSNYEYLRLHLHDGRRVELTSLLTNLQPLAGFLRHTSLETRRRWFCWL</sequence>
<evidence type="ECO:0000259" key="2">
    <source>
        <dbReference type="Pfam" id="PF26566"/>
    </source>
</evidence>
<feature type="transmembrane region" description="Helical" evidence="1">
    <location>
        <begin position="46"/>
        <end position="62"/>
    </location>
</feature>
<dbReference type="EMBL" id="RXOF01000001">
    <property type="protein sequence ID" value="RTQ53553.1"/>
    <property type="molecule type" value="Genomic_DNA"/>
</dbReference>
<dbReference type="Proteomes" id="UP000282184">
    <property type="component" value="Unassembled WGS sequence"/>
</dbReference>
<keyword evidence="4" id="KW-1185">Reference proteome</keyword>
<evidence type="ECO:0000256" key="1">
    <source>
        <dbReference type="SAM" id="Phobius"/>
    </source>
</evidence>
<dbReference type="RefSeq" id="WP_126691479.1">
    <property type="nucleotide sequence ID" value="NZ_RXOF01000001.1"/>
</dbReference>
<evidence type="ECO:0000313" key="4">
    <source>
        <dbReference type="Proteomes" id="UP000282184"/>
    </source>
</evidence>
<organism evidence="3 4">
    <name type="scientific">Hymenobacter gummosus</name>
    <dbReference type="NCBI Taxonomy" id="1776032"/>
    <lineage>
        <taxon>Bacteria</taxon>
        <taxon>Pseudomonadati</taxon>
        <taxon>Bacteroidota</taxon>
        <taxon>Cytophagia</taxon>
        <taxon>Cytophagales</taxon>
        <taxon>Hymenobacteraceae</taxon>
        <taxon>Hymenobacter</taxon>
    </lineage>
</organism>
<comment type="caution">
    <text evidence="3">The sequence shown here is derived from an EMBL/GenBank/DDBJ whole genome shotgun (WGS) entry which is preliminary data.</text>
</comment>
<dbReference type="AlphaFoldDB" id="A0A431U8I3"/>
<feature type="transmembrane region" description="Helical" evidence="1">
    <location>
        <begin position="6"/>
        <end position="26"/>
    </location>
</feature>
<protein>
    <recommendedName>
        <fullName evidence="2">PH domain-containing protein</fullName>
    </recommendedName>
</protein>
<keyword evidence="1" id="KW-0472">Membrane</keyword>
<accession>A0A431U8I3</accession>
<feature type="domain" description="PH" evidence="2">
    <location>
        <begin position="35"/>
        <end position="177"/>
    </location>
</feature>
<gene>
    <name evidence="3" type="ORF">EJV47_02090</name>
</gene>